<dbReference type="GO" id="GO:0046081">
    <property type="term" value="P:dUTP catabolic process"/>
    <property type="evidence" value="ECO:0007669"/>
    <property type="project" value="InterPro"/>
</dbReference>
<sequence length="145" mass="15777">MNKKIRIKRIDKSLPLPEYKTAGAAGFDLSARERATIPTHKVGYVPLNVAIAPPEGHFLLLAARSSLQKRGLTMANGVGIGDADFSGNDDEYQAALYNFTDADVVVERGERIVQGIFIPVTHADFEEVDDMNNRTRGGFGSTGVR</sequence>
<keyword evidence="4" id="KW-0546">Nucleotide metabolism</keyword>
<keyword evidence="3" id="KW-0378">Hydrolase</keyword>
<evidence type="ECO:0000256" key="5">
    <source>
        <dbReference type="ARBA" id="ARBA00047686"/>
    </source>
</evidence>
<dbReference type="EMBL" id="MHLL01000074">
    <property type="protein sequence ID" value="OGZ06979.1"/>
    <property type="molecule type" value="Genomic_DNA"/>
</dbReference>
<protein>
    <recommendedName>
        <fullName evidence="2">dUTP diphosphatase</fullName>
        <ecNumber evidence="2">3.6.1.23</ecNumber>
    </recommendedName>
</protein>
<dbReference type="GO" id="GO:0004170">
    <property type="term" value="F:dUTP diphosphatase activity"/>
    <property type="evidence" value="ECO:0007669"/>
    <property type="project" value="UniProtKB-EC"/>
</dbReference>
<dbReference type="PANTHER" id="PTHR11241:SF0">
    <property type="entry name" value="DEOXYURIDINE 5'-TRIPHOSPHATE NUCLEOTIDOHYDROLASE"/>
    <property type="match status" value="1"/>
</dbReference>
<evidence type="ECO:0000256" key="2">
    <source>
        <dbReference type="ARBA" id="ARBA00012379"/>
    </source>
</evidence>
<dbReference type="PANTHER" id="PTHR11241">
    <property type="entry name" value="DEOXYURIDINE 5'-TRIPHOSPHATE NUCLEOTIDOHYDROLASE"/>
    <property type="match status" value="1"/>
</dbReference>
<comment type="catalytic activity">
    <reaction evidence="5">
        <text>dUTP + H2O = dUMP + diphosphate + H(+)</text>
        <dbReference type="Rhea" id="RHEA:10248"/>
        <dbReference type="ChEBI" id="CHEBI:15377"/>
        <dbReference type="ChEBI" id="CHEBI:15378"/>
        <dbReference type="ChEBI" id="CHEBI:33019"/>
        <dbReference type="ChEBI" id="CHEBI:61555"/>
        <dbReference type="ChEBI" id="CHEBI:246422"/>
        <dbReference type="EC" id="3.6.1.23"/>
    </reaction>
</comment>
<accession>A0A1G2D014</accession>
<dbReference type="Gene3D" id="2.70.40.10">
    <property type="match status" value="1"/>
</dbReference>
<evidence type="ECO:0000256" key="1">
    <source>
        <dbReference type="ARBA" id="ARBA00006581"/>
    </source>
</evidence>
<evidence type="ECO:0000259" key="6">
    <source>
        <dbReference type="Pfam" id="PF00692"/>
    </source>
</evidence>
<evidence type="ECO:0000313" key="8">
    <source>
        <dbReference type="Proteomes" id="UP000177996"/>
    </source>
</evidence>
<gene>
    <name evidence="7" type="ORF">A3D65_02390</name>
</gene>
<dbReference type="InterPro" id="IPR008181">
    <property type="entry name" value="dUTPase"/>
</dbReference>
<comment type="caution">
    <text evidence="7">The sequence shown here is derived from an EMBL/GenBank/DDBJ whole genome shotgun (WGS) entry which is preliminary data.</text>
</comment>
<feature type="domain" description="dUTPase-like" evidence="6">
    <location>
        <begin position="14"/>
        <end position="143"/>
    </location>
</feature>
<name>A0A1G2D014_9BACT</name>
<dbReference type="InterPro" id="IPR029054">
    <property type="entry name" value="dUTPase-like"/>
</dbReference>
<dbReference type="SUPFAM" id="SSF51283">
    <property type="entry name" value="dUTPase-like"/>
    <property type="match status" value="1"/>
</dbReference>
<dbReference type="AlphaFoldDB" id="A0A1G2D014"/>
<dbReference type="InterPro" id="IPR036157">
    <property type="entry name" value="dUTPase-like_sf"/>
</dbReference>
<dbReference type="Proteomes" id="UP000177996">
    <property type="component" value="Unassembled WGS sequence"/>
</dbReference>
<reference evidence="7 8" key="1">
    <citation type="journal article" date="2016" name="Nat. Commun.">
        <title>Thousands of microbial genomes shed light on interconnected biogeochemical processes in an aquifer system.</title>
        <authorList>
            <person name="Anantharaman K."/>
            <person name="Brown C.T."/>
            <person name="Hug L.A."/>
            <person name="Sharon I."/>
            <person name="Castelle C.J."/>
            <person name="Probst A.J."/>
            <person name="Thomas B.C."/>
            <person name="Singh A."/>
            <person name="Wilkins M.J."/>
            <person name="Karaoz U."/>
            <person name="Brodie E.L."/>
            <person name="Williams K.H."/>
            <person name="Hubbard S.S."/>
            <person name="Banfield J.F."/>
        </authorList>
    </citation>
    <scope>NUCLEOTIDE SEQUENCE [LARGE SCALE GENOMIC DNA]</scope>
</reference>
<dbReference type="NCBIfam" id="TIGR00576">
    <property type="entry name" value="dut"/>
    <property type="match status" value="1"/>
</dbReference>
<evidence type="ECO:0000313" key="7">
    <source>
        <dbReference type="EMBL" id="OGZ06979.1"/>
    </source>
</evidence>
<dbReference type="GO" id="GO:0000287">
    <property type="term" value="F:magnesium ion binding"/>
    <property type="evidence" value="ECO:0007669"/>
    <property type="project" value="InterPro"/>
</dbReference>
<comment type="similarity">
    <text evidence="1">Belongs to the dUTPase family.</text>
</comment>
<dbReference type="InterPro" id="IPR033704">
    <property type="entry name" value="dUTPase_trimeric"/>
</dbReference>
<dbReference type="CDD" id="cd07557">
    <property type="entry name" value="trimeric_dUTPase"/>
    <property type="match status" value="1"/>
</dbReference>
<dbReference type="STRING" id="1798661.A3D65_02390"/>
<evidence type="ECO:0000256" key="4">
    <source>
        <dbReference type="ARBA" id="ARBA00023080"/>
    </source>
</evidence>
<dbReference type="GO" id="GO:0006226">
    <property type="term" value="P:dUMP biosynthetic process"/>
    <property type="evidence" value="ECO:0007669"/>
    <property type="project" value="InterPro"/>
</dbReference>
<evidence type="ECO:0000256" key="3">
    <source>
        <dbReference type="ARBA" id="ARBA00022801"/>
    </source>
</evidence>
<organism evidence="7 8">
    <name type="scientific">Candidatus Lloydbacteria bacterium RIFCSPHIGHO2_02_FULL_50_13</name>
    <dbReference type="NCBI Taxonomy" id="1798661"/>
    <lineage>
        <taxon>Bacteria</taxon>
        <taxon>Candidatus Lloydiibacteriota</taxon>
    </lineage>
</organism>
<dbReference type="EC" id="3.6.1.23" evidence="2"/>
<proteinExistence type="inferred from homology"/>
<dbReference type="Pfam" id="PF00692">
    <property type="entry name" value="dUTPase"/>
    <property type="match status" value="1"/>
</dbReference>